<dbReference type="RefSeq" id="WP_090612112.1">
    <property type="nucleotide sequence ID" value="NZ_FOFD01000001.1"/>
</dbReference>
<dbReference type="GO" id="GO:0032787">
    <property type="term" value="P:monocarboxylic acid metabolic process"/>
    <property type="evidence" value="ECO:0007669"/>
    <property type="project" value="UniProtKB-ARBA"/>
</dbReference>
<organism evidence="4 5">
    <name type="scientific">Natrinema salaciae</name>
    <dbReference type="NCBI Taxonomy" id="1186196"/>
    <lineage>
        <taxon>Archaea</taxon>
        <taxon>Methanobacteriati</taxon>
        <taxon>Methanobacteriota</taxon>
        <taxon>Stenosarchaea group</taxon>
        <taxon>Halobacteria</taxon>
        <taxon>Halobacteriales</taxon>
        <taxon>Natrialbaceae</taxon>
        <taxon>Natrinema</taxon>
    </lineage>
</organism>
<dbReference type="InterPro" id="IPR057326">
    <property type="entry name" value="KR_dom"/>
</dbReference>
<dbReference type="PROSITE" id="PS00061">
    <property type="entry name" value="ADH_SHORT"/>
    <property type="match status" value="1"/>
</dbReference>
<dbReference type="OrthoDB" id="281764at2157"/>
<accession>A0A1H8ZYD9</accession>
<dbReference type="NCBIfam" id="NF005559">
    <property type="entry name" value="PRK07231.1"/>
    <property type="match status" value="1"/>
</dbReference>
<keyword evidence="5" id="KW-1185">Reference proteome</keyword>
<dbReference type="FunFam" id="3.40.50.720:FF:000173">
    <property type="entry name" value="3-oxoacyl-[acyl-carrier protein] reductase"/>
    <property type="match status" value="1"/>
</dbReference>
<proteinExistence type="inferred from homology"/>
<dbReference type="InterPro" id="IPR036291">
    <property type="entry name" value="NAD(P)-bd_dom_sf"/>
</dbReference>
<dbReference type="PANTHER" id="PTHR42879">
    <property type="entry name" value="3-OXOACYL-(ACYL-CARRIER-PROTEIN) REDUCTASE"/>
    <property type="match status" value="1"/>
</dbReference>
<comment type="similarity">
    <text evidence="1">Belongs to the short-chain dehydrogenases/reductases (SDR) family.</text>
</comment>
<dbReference type="PANTHER" id="PTHR42879:SF2">
    <property type="entry name" value="3-OXOACYL-[ACYL-CARRIER-PROTEIN] REDUCTASE FABG"/>
    <property type="match status" value="1"/>
</dbReference>
<dbReference type="Proteomes" id="UP000199114">
    <property type="component" value="Unassembled WGS sequence"/>
</dbReference>
<dbReference type="EMBL" id="FOFD01000001">
    <property type="protein sequence ID" value="SEP69516.1"/>
    <property type="molecule type" value="Genomic_DNA"/>
</dbReference>
<dbReference type="Pfam" id="PF13561">
    <property type="entry name" value="adh_short_C2"/>
    <property type="match status" value="1"/>
</dbReference>
<dbReference type="InterPro" id="IPR020904">
    <property type="entry name" value="Sc_DH/Rdtase_CS"/>
</dbReference>
<dbReference type="InterPro" id="IPR002347">
    <property type="entry name" value="SDR_fam"/>
</dbReference>
<evidence type="ECO:0000259" key="3">
    <source>
        <dbReference type="SMART" id="SM00822"/>
    </source>
</evidence>
<protein>
    <submittedName>
        <fullName evidence="4">3-oxoacyl-[acyl-carrier-protein] reductase</fullName>
    </submittedName>
</protein>
<dbReference type="CDD" id="cd05333">
    <property type="entry name" value="BKR_SDR_c"/>
    <property type="match status" value="1"/>
</dbReference>
<dbReference type="PRINTS" id="PR00081">
    <property type="entry name" value="GDHRDH"/>
</dbReference>
<reference evidence="5" key="1">
    <citation type="submission" date="2016-10" db="EMBL/GenBank/DDBJ databases">
        <authorList>
            <person name="Varghese N."/>
            <person name="Submissions S."/>
        </authorList>
    </citation>
    <scope>NUCLEOTIDE SEQUENCE [LARGE SCALE GENOMIC DNA]</scope>
    <source>
        <strain evidence="5">DSM 25055</strain>
    </source>
</reference>
<dbReference type="GO" id="GO:0016491">
    <property type="term" value="F:oxidoreductase activity"/>
    <property type="evidence" value="ECO:0007669"/>
    <property type="project" value="UniProtKB-KW"/>
</dbReference>
<evidence type="ECO:0000256" key="2">
    <source>
        <dbReference type="ARBA" id="ARBA00023002"/>
    </source>
</evidence>
<sequence>MSMDGRTCVITGSARGIGRGIAEYLGEEGANVVINYRSSEGDAYEAVDTIESAGGSAVAAQADVSDRAEVEQMVDVCHEAFGQVDVLVNNAGITADKQFTEMSPEEWNRVMDVNLGGMFNCTQLFYDDIWNAEEGRLINISSVVGKQGNYGQANYAAAKSGMFGFTRTIALELAKGGSTANCVAPGFTATDMLDSVPDKVLDRIIAGIPLERLAEVEDIAAVVRFLASKDSSYVTGEVIDVNGGMDL</sequence>
<dbReference type="PRINTS" id="PR00080">
    <property type="entry name" value="SDRFAMILY"/>
</dbReference>
<dbReference type="SUPFAM" id="SSF51735">
    <property type="entry name" value="NAD(P)-binding Rossmann-fold domains"/>
    <property type="match status" value="1"/>
</dbReference>
<keyword evidence="2" id="KW-0560">Oxidoreductase</keyword>
<feature type="domain" description="Ketoreductase" evidence="3">
    <location>
        <begin position="6"/>
        <end position="190"/>
    </location>
</feature>
<evidence type="ECO:0000256" key="1">
    <source>
        <dbReference type="ARBA" id="ARBA00006484"/>
    </source>
</evidence>
<name>A0A1H8ZYD9_9EURY</name>
<dbReference type="Gene3D" id="3.40.50.720">
    <property type="entry name" value="NAD(P)-binding Rossmann-like Domain"/>
    <property type="match status" value="1"/>
</dbReference>
<evidence type="ECO:0000313" key="5">
    <source>
        <dbReference type="Proteomes" id="UP000199114"/>
    </source>
</evidence>
<dbReference type="InterPro" id="IPR050259">
    <property type="entry name" value="SDR"/>
</dbReference>
<dbReference type="NCBIfam" id="NF009466">
    <property type="entry name" value="PRK12826.1-2"/>
    <property type="match status" value="1"/>
</dbReference>
<dbReference type="STRING" id="1186196.SAMN04489841_0300"/>
<evidence type="ECO:0000313" key="4">
    <source>
        <dbReference type="EMBL" id="SEP69516.1"/>
    </source>
</evidence>
<gene>
    <name evidence="4" type="ORF">SAMN04489841_0300</name>
</gene>
<dbReference type="SMART" id="SM00822">
    <property type="entry name" value="PKS_KR"/>
    <property type="match status" value="1"/>
</dbReference>
<dbReference type="AlphaFoldDB" id="A0A1H8ZYD9"/>